<evidence type="ECO:0000313" key="2">
    <source>
        <dbReference type="EMBL" id="AUH32910.1"/>
    </source>
</evidence>
<keyword evidence="3" id="KW-1185">Reference proteome</keyword>
<keyword evidence="1" id="KW-1133">Transmembrane helix</keyword>
<dbReference type="KEGG" id="paro:CUV01_05455"/>
<feature type="transmembrane region" description="Helical" evidence="1">
    <location>
        <begin position="35"/>
        <end position="56"/>
    </location>
</feature>
<dbReference type="AlphaFoldDB" id="A0A2K9EDA5"/>
<sequence length="165" mass="17928">MIRPRIAQIARRWSEPLVALLATLTGLWLASWGGWFFAALGLALALAALAWLLAALRRLPFRRNSDGPGIVEIDEGVIRYFGARLLGGEIALRELTELRLLPLSGQQHWRLKSRDGQALLIPLNASGADSLADALAALPGIRMGEIASALHQPDSAARTLWLRPA</sequence>
<feature type="transmembrane region" description="Helical" evidence="1">
    <location>
        <begin position="12"/>
        <end position="29"/>
    </location>
</feature>
<name>A0A2K9EDA5_9RHOB</name>
<organism evidence="2 3">
    <name type="scientific">Paracoccus tegillarcae</name>
    <dbReference type="NCBI Taxonomy" id="1529068"/>
    <lineage>
        <taxon>Bacteria</taxon>
        <taxon>Pseudomonadati</taxon>
        <taxon>Pseudomonadota</taxon>
        <taxon>Alphaproteobacteria</taxon>
        <taxon>Rhodobacterales</taxon>
        <taxon>Paracoccaceae</taxon>
        <taxon>Paracoccus</taxon>
    </lineage>
</organism>
<dbReference type="Proteomes" id="UP000233742">
    <property type="component" value="Chromosome"/>
</dbReference>
<dbReference type="EMBL" id="CP025408">
    <property type="protein sequence ID" value="AUH32910.1"/>
    <property type="molecule type" value="Genomic_DNA"/>
</dbReference>
<proteinExistence type="predicted"/>
<gene>
    <name evidence="2" type="ORF">CUV01_05455</name>
</gene>
<dbReference type="OrthoDB" id="7851333at2"/>
<keyword evidence="1" id="KW-0472">Membrane</keyword>
<accession>A0A2K9EDA5</accession>
<reference evidence="2 3" key="1">
    <citation type="submission" date="2017-12" db="EMBL/GenBank/DDBJ databases">
        <authorList>
            <person name="Hurst M.R.H."/>
        </authorList>
    </citation>
    <scope>NUCLEOTIDE SEQUENCE [LARGE SCALE GENOMIC DNA]</scope>
    <source>
        <strain evidence="2 3">BM15</strain>
    </source>
</reference>
<evidence type="ECO:0000256" key="1">
    <source>
        <dbReference type="SAM" id="Phobius"/>
    </source>
</evidence>
<protein>
    <submittedName>
        <fullName evidence="2">Uncharacterized protein</fullName>
    </submittedName>
</protein>
<keyword evidence="1" id="KW-0812">Transmembrane</keyword>
<dbReference type="RefSeq" id="WP_101459584.1">
    <property type="nucleotide sequence ID" value="NZ_CP025408.1"/>
</dbReference>
<evidence type="ECO:0000313" key="3">
    <source>
        <dbReference type="Proteomes" id="UP000233742"/>
    </source>
</evidence>